<dbReference type="Pfam" id="PF07714">
    <property type="entry name" value="PK_Tyr_Ser-Thr"/>
    <property type="match status" value="1"/>
</dbReference>
<dbReference type="GO" id="GO:0005030">
    <property type="term" value="F:neurotrophin receptor activity"/>
    <property type="evidence" value="ECO:0007669"/>
    <property type="project" value="TreeGrafter"/>
</dbReference>
<dbReference type="CDD" id="cd00192">
    <property type="entry name" value="PTKc"/>
    <property type="match status" value="1"/>
</dbReference>
<dbReference type="InterPro" id="IPR008266">
    <property type="entry name" value="Tyr_kinase_AS"/>
</dbReference>
<dbReference type="FunFam" id="1.10.510.10:FF:000554">
    <property type="entry name" value="Predicted protein"/>
    <property type="match status" value="1"/>
</dbReference>
<keyword evidence="9" id="KW-0812">Transmembrane</keyword>
<keyword evidence="2" id="KW-0808">Transferase</keyword>
<dbReference type="GO" id="GO:0010976">
    <property type="term" value="P:positive regulation of neuron projection development"/>
    <property type="evidence" value="ECO:0007669"/>
    <property type="project" value="TreeGrafter"/>
</dbReference>
<proteinExistence type="predicted"/>
<dbReference type="GO" id="GO:0051897">
    <property type="term" value="P:positive regulation of phosphatidylinositol 3-kinase/protein kinase B signal transduction"/>
    <property type="evidence" value="ECO:0007669"/>
    <property type="project" value="TreeGrafter"/>
</dbReference>
<evidence type="ECO:0000256" key="9">
    <source>
        <dbReference type="SAM" id="Phobius"/>
    </source>
</evidence>
<evidence type="ECO:0000256" key="8">
    <source>
        <dbReference type="PROSITE-ProRule" id="PRU10141"/>
    </source>
</evidence>
<dbReference type="Gene3D" id="3.30.200.20">
    <property type="entry name" value="Phosphorylase Kinase, domain 1"/>
    <property type="match status" value="1"/>
</dbReference>
<comment type="caution">
    <text evidence="11">The sequence shown here is derived from an EMBL/GenBank/DDBJ whole genome shotgun (WGS) entry which is preliminary data.</text>
</comment>
<dbReference type="GO" id="GO:0043121">
    <property type="term" value="F:neurotrophin binding"/>
    <property type="evidence" value="ECO:0007669"/>
    <property type="project" value="TreeGrafter"/>
</dbReference>
<dbReference type="PROSITE" id="PS50011">
    <property type="entry name" value="PROTEIN_KINASE_DOM"/>
    <property type="match status" value="1"/>
</dbReference>
<keyword evidence="3 8" id="KW-0547">Nucleotide-binding</keyword>
<dbReference type="InterPro" id="IPR001245">
    <property type="entry name" value="Ser-Thr/Tyr_kinase_cat_dom"/>
</dbReference>
<evidence type="ECO:0000256" key="1">
    <source>
        <dbReference type="ARBA" id="ARBA00004167"/>
    </source>
</evidence>
<dbReference type="AlphaFoldDB" id="A0A6G0ZQE2"/>
<comment type="subcellular location">
    <subcellularLocation>
        <location evidence="1">Membrane</location>
        <topology evidence="1">Single-pass membrane protein</topology>
    </subcellularLocation>
</comment>
<dbReference type="PANTHER" id="PTHR24416:SF619">
    <property type="entry name" value="TYROSINE-PROTEIN KINASE TRANSMEMBRANE RECEPTOR ROR-LIKE PROTEIN"/>
    <property type="match status" value="1"/>
</dbReference>
<dbReference type="GO" id="GO:0005524">
    <property type="term" value="F:ATP binding"/>
    <property type="evidence" value="ECO:0007669"/>
    <property type="project" value="UniProtKB-UniRule"/>
</dbReference>
<evidence type="ECO:0000259" key="10">
    <source>
        <dbReference type="PROSITE" id="PS50011"/>
    </source>
</evidence>
<organism evidence="11 12">
    <name type="scientific">Aphis craccivora</name>
    <name type="common">Cowpea aphid</name>
    <dbReference type="NCBI Taxonomy" id="307492"/>
    <lineage>
        <taxon>Eukaryota</taxon>
        <taxon>Metazoa</taxon>
        <taxon>Ecdysozoa</taxon>
        <taxon>Arthropoda</taxon>
        <taxon>Hexapoda</taxon>
        <taxon>Insecta</taxon>
        <taxon>Pterygota</taxon>
        <taxon>Neoptera</taxon>
        <taxon>Paraneoptera</taxon>
        <taxon>Hemiptera</taxon>
        <taxon>Sternorrhyncha</taxon>
        <taxon>Aphidomorpha</taxon>
        <taxon>Aphidoidea</taxon>
        <taxon>Aphididae</taxon>
        <taxon>Aphidini</taxon>
        <taxon>Aphis</taxon>
        <taxon>Aphis</taxon>
    </lineage>
</organism>
<keyword evidence="11" id="KW-0675">Receptor</keyword>
<keyword evidence="9" id="KW-0472">Membrane</keyword>
<comment type="catalytic activity">
    <reaction evidence="7">
        <text>L-tyrosyl-[protein] + ATP = O-phospho-L-tyrosyl-[protein] + ADP + H(+)</text>
        <dbReference type="Rhea" id="RHEA:10596"/>
        <dbReference type="Rhea" id="RHEA-COMP:10136"/>
        <dbReference type="Rhea" id="RHEA-COMP:20101"/>
        <dbReference type="ChEBI" id="CHEBI:15378"/>
        <dbReference type="ChEBI" id="CHEBI:30616"/>
        <dbReference type="ChEBI" id="CHEBI:46858"/>
        <dbReference type="ChEBI" id="CHEBI:61978"/>
        <dbReference type="ChEBI" id="CHEBI:456216"/>
        <dbReference type="EC" id="2.7.10.1"/>
    </reaction>
</comment>
<dbReference type="EMBL" id="VUJU01000051">
    <property type="protein sequence ID" value="KAF0773525.1"/>
    <property type="molecule type" value="Genomic_DNA"/>
</dbReference>
<dbReference type="SMART" id="SM00219">
    <property type="entry name" value="TyrKc"/>
    <property type="match status" value="1"/>
</dbReference>
<dbReference type="SUPFAM" id="SSF56112">
    <property type="entry name" value="Protein kinase-like (PK-like)"/>
    <property type="match status" value="1"/>
</dbReference>
<dbReference type="Proteomes" id="UP000478052">
    <property type="component" value="Unassembled WGS sequence"/>
</dbReference>
<dbReference type="PRINTS" id="PR00109">
    <property type="entry name" value="TYRKINASE"/>
</dbReference>
<evidence type="ECO:0000313" key="12">
    <source>
        <dbReference type="Proteomes" id="UP000478052"/>
    </source>
</evidence>
<evidence type="ECO:0000256" key="5">
    <source>
        <dbReference type="ARBA" id="ARBA00022840"/>
    </source>
</evidence>
<keyword evidence="4" id="KW-0418">Kinase</keyword>
<keyword evidence="6" id="KW-0829">Tyrosine-protein kinase</keyword>
<feature type="binding site" evidence="8">
    <location>
        <position position="255"/>
    </location>
    <ligand>
        <name>ATP</name>
        <dbReference type="ChEBI" id="CHEBI:30616"/>
    </ligand>
</feature>
<dbReference type="GO" id="GO:0030424">
    <property type="term" value="C:axon"/>
    <property type="evidence" value="ECO:0007669"/>
    <property type="project" value="TreeGrafter"/>
</dbReference>
<reference evidence="11 12" key="1">
    <citation type="submission" date="2019-08" db="EMBL/GenBank/DDBJ databases">
        <title>Whole genome of Aphis craccivora.</title>
        <authorList>
            <person name="Voronova N.V."/>
            <person name="Shulinski R.S."/>
            <person name="Bandarenka Y.V."/>
            <person name="Zhorov D.G."/>
            <person name="Warner D."/>
        </authorList>
    </citation>
    <scope>NUCLEOTIDE SEQUENCE [LARGE SCALE GENOMIC DNA]</scope>
    <source>
        <strain evidence="11">180601</strain>
        <tissue evidence="11">Whole Body</tissue>
    </source>
</reference>
<sequence length="564" mass="64011">MTTLKLQPVIRLLSVYTAFSAFGRKPENGRRLGSCVEKRPCGFEAACRQLDNNYYMCICPQDLSEPTDDLKCLTRKTVPVAPKSFVNLSINKNEHKPLETVVHPFTTTSQPIKTTLNQTTSFPPAKQMDVNILGYILRINTLMLLAVGIAAFVSVALIITIIWWSRTSKGCCKSKTAINNSPVVSLIRGVIQEDSYSMNPQYAAPSPVAKDTILIPYLSKSCISSMVEIGQGFFGKVYKGVLQHTDGKYETVAIKVLKDHTNLEAKEDFMREVEIMTYFRHPNILTLIGVCPQEDKCSPWMIFEFMAYGDLTEVLRNSSDQFSHYSEHLPVLDKEALLVISLQIAAGMKYLASQRFVHRDLACRNCLVGNDLTVKIADFGMSRDIYTCDYYKVGGSRLLPVRWMSPESVVYGKFTLESDVWSFGVVLWEIYSLGKQPYYGYSNDETFLDQRRKFNVLKVLKLIHDGVLLDIPLNCPPVICVLMNGCWKSDPKERLRFIDIHERLKNVTKRPELDSPLPRPPTLPVIVDHLSLRKMPSEELLDVDDYLQPDEQRVAVEYIMPYPA</sequence>
<accession>A0A6G0ZQE2</accession>
<evidence type="ECO:0000256" key="3">
    <source>
        <dbReference type="ARBA" id="ARBA00022741"/>
    </source>
</evidence>
<dbReference type="InterPro" id="IPR000719">
    <property type="entry name" value="Prot_kinase_dom"/>
</dbReference>
<dbReference type="GO" id="GO:0007169">
    <property type="term" value="P:cell surface receptor protein tyrosine kinase signaling pathway"/>
    <property type="evidence" value="ECO:0007669"/>
    <property type="project" value="TreeGrafter"/>
</dbReference>
<dbReference type="InterPro" id="IPR011009">
    <property type="entry name" value="Kinase-like_dom_sf"/>
</dbReference>
<dbReference type="PROSITE" id="PS00109">
    <property type="entry name" value="PROTEIN_KINASE_TYR"/>
    <property type="match status" value="1"/>
</dbReference>
<protein>
    <submittedName>
        <fullName evidence="11">High affinity nerve growth factor receptor-like</fullName>
    </submittedName>
</protein>
<keyword evidence="12" id="KW-1185">Reference proteome</keyword>
<dbReference type="OrthoDB" id="2431000at2759"/>
<dbReference type="PROSITE" id="PS00107">
    <property type="entry name" value="PROTEIN_KINASE_ATP"/>
    <property type="match status" value="1"/>
</dbReference>
<dbReference type="GO" id="GO:1990090">
    <property type="term" value="P:cellular response to nerve growth factor stimulus"/>
    <property type="evidence" value="ECO:0007669"/>
    <property type="project" value="TreeGrafter"/>
</dbReference>
<evidence type="ECO:0000256" key="6">
    <source>
        <dbReference type="ARBA" id="ARBA00023137"/>
    </source>
</evidence>
<dbReference type="InterPro" id="IPR020635">
    <property type="entry name" value="Tyr_kinase_cat_dom"/>
</dbReference>
<evidence type="ECO:0000313" key="11">
    <source>
        <dbReference type="EMBL" id="KAF0773525.1"/>
    </source>
</evidence>
<dbReference type="Gene3D" id="1.10.510.10">
    <property type="entry name" value="Transferase(Phosphotransferase) domain 1"/>
    <property type="match status" value="1"/>
</dbReference>
<dbReference type="InterPro" id="IPR050122">
    <property type="entry name" value="RTK"/>
</dbReference>
<feature type="transmembrane region" description="Helical" evidence="9">
    <location>
        <begin position="142"/>
        <end position="164"/>
    </location>
</feature>
<dbReference type="GO" id="GO:0043235">
    <property type="term" value="C:receptor complex"/>
    <property type="evidence" value="ECO:0007669"/>
    <property type="project" value="TreeGrafter"/>
</dbReference>
<dbReference type="InterPro" id="IPR017441">
    <property type="entry name" value="Protein_kinase_ATP_BS"/>
</dbReference>
<evidence type="ECO:0000256" key="2">
    <source>
        <dbReference type="ARBA" id="ARBA00022679"/>
    </source>
</evidence>
<gene>
    <name evidence="11" type="ORF">FWK35_00004693</name>
</gene>
<feature type="domain" description="Protein kinase" evidence="10">
    <location>
        <begin position="223"/>
        <end position="504"/>
    </location>
</feature>
<dbReference type="GO" id="GO:0004714">
    <property type="term" value="F:transmembrane receptor protein tyrosine kinase activity"/>
    <property type="evidence" value="ECO:0007669"/>
    <property type="project" value="UniProtKB-EC"/>
</dbReference>
<keyword evidence="9" id="KW-1133">Transmembrane helix</keyword>
<keyword evidence="5 8" id="KW-0067">ATP-binding</keyword>
<evidence type="ECO:0000256" key="4">
    <source>
        <dbReference type="ARBA" id="ARBA00022777"/>
    </source>
</evidence>
<dbReference type="PANTHER" id="PTHR24416">
    <property type="entry name" value="TYROSINE-PROTEIN KINASE RECEPTOR"/>
    <property type="match status" value="1"/>
</dbReference>
<dbReference type="GO" id="GO:0005886">
    <property type="term" value="C:plasma membrane"/>
    <property type="evidence" value="ECO:0007669"/>
    <property type="project" value="TreeGrafter"/>
</dbReference>
<evidence type="ECO:0000256" key="7">
    <source>
        <dbReference type="ARBA" id="ARBA00051243"/>
    </source>
</evidence>
<name>A0A6G0ZQE2_APHCR</name>